<dbReference type="EMBL" id="AP028947">
    <property type="protein sequence ID" value="BET25605.1"/>
    <property type="molecule type" value="Genomic_DNA"/>
</dbReference>
<reference evidence="3 4" key="1">
    <citation type="submission" date="2023-10" db="EMBL/GenBank/DDBJ databases">
        <title>Complete Genome Sequence of Limnobacter thiooxidans CS-K2T, Isolated from freshwater lake sediments in Bavaria, Germany.</title>
        <authorList>
            <person name="Naruki M."/>
            <person name="Watanabe A."/>
            <person name="Warashina T."/>
            <person name="Morita T."/>
            <person name="Arakawa K."/>
        </authorList>
    </citation>
    <scope>NUCLEOTIDE SEQUENCE [LARGE SCALE GENOMIC DNA]</scope>
    <source>
        <strain evidence="3 4">CS-K2</strain>
    </source>
</reference>
<evidence type="ECO:0000313" key="4">
    <source>
        <dbReference type="Proteomes" id="UP001329151"/>
    </source>
</evidence>
<dbReference type="AlphaFoldDB" id="A0AA86J6Y2"/>
<name>A0AA86J6Y2_9BURK</name>
<feature type="transmembrane region" description="Helical" evidence="2">
    <location>
        <begin position="123"/>
        <end position="144"/>
    </location>
</feature>
<proteinExistence type="predicted"/>
<organism evidence="3 4">
    <name type="scientific">Limnobacter thiooxidans</name>
    <dbReference type="NCBI Taxonomy" id="131080"/>
    <lineage>
        <taxon>Bacteria</taxon>
        <taxon>Pseudomonadati</taxon>
        <taxon>Pseudomonadota</taxon>
        <taxon>Betaproteobacteria</taxon>
        <taxon>Burkholderiales</taxon>
        <taxon>Burkholderiaceae</taxon>
        <taxon>Limnobacter</taxon>
    </lineage>
</organism>
<feature type="compositionally biased region" description="Polar residues" evidence="1">
    <location>
        <begin position="1"/>
        <end position="16"/>
    </location>
</feature>
<sequence>MTTISNVGVQSVSNTDSSASSRQGSSRHSASLGQILKTAGVLALALSGGAQARPMDSFSHARNLNQDGNGGDYHSPYGYKTLCESGIIDHYAKGMSYEDCLVEENTAIDKIKDSKPLALLKRCYTGSGSLSGALTGVSLASLIGCTGPGAVMSAISISLAGVALLPTTICGGVYATIRSRIRDSREEADDCCKHFPTLAVVQANEAKAAANNTATGAGPAASNTSQALVPAAAVQSSNETATVHPVASITLPKIPNSTSTQQVKTLSNSTTVTTVTTVTNTTVSHHPKP</sequence>
<dbReference type="RefSeq" id="WP_130556858.1">
    <property type="nucleotide sequence ID" value="NZ_AP028947.1"/>
</dbReference>
<dbReference type="KEGG" id="lto:RGQ30_11060"/>
<protein>
    <submittedName>
        <fullName evidence="3">Uncharacterized protein</fullName>
    </submittedName>
</protein>
<keyword evidence="2" id="KW-0812">Transmembrane</keyword>
<evidence type="ECO:0000256" key="2">
    <source>
        <dbReference type="SAM" id="Phobius"/>
    </source>
</evidence>
<dbReference type="Proteomes" id="UP001329151">
    <property type="component" value="Chromosome"/>
</dbReference>
<feature type="compositionally biased region" description="Low complexity" evidence="1">
    <location>
        <begin position="17"/>
        <end position="29"/>
    </location>
</feature>
<keyword evidence="2" id="KW-0472">Membrane</keyword>
<keyword evidence="4" id="KW-1185">Reference proteome</keyword>
<feature type="region of interest" description="Disordered" evidence="1">
    <location>
        <begin position="1"/>
        <end position="29"/>
    </location>
</feature>
<evidence type="ECO:0000313" key="3">
    <source>
        <dbReference type="EMBL" id="BET25605.1"/>
    </source>
</evidence>
<keyword evidence="2" id="KW-1133">Transmembrane helix</keyword>
<accession>A0AA86J6Y2</accession>
<feature type="transmembrane region" description="Helical" evidence="2">
    <location>
        <begin position="150"/>
        <end position="175"/>
    </location>
</feature>
<gene>
    <name evidence="3" type="ORF">RGQ30_11060</name>
</gene>
<evidence type="ECO:0000256" key="1">
    <source>
        <dbReference type="SAM" id="MobiDB-lite"/>
    </source>
</evidence>